<reference evidence="2 3" key="2">
    <citation type="journal article" date="2023" name="Mol. Biol. Evol.">
        <title>Genomics of Secondarily Temperate Adaptation in the Only Non-Antarctic Icefish.</title>
        <authorList>
            <person name="Rivera-Colon A.G."/>
            <person name="Rayamajhi N."/>
            <person name="Minhas B.F."/>
            <person name="Madrigal G."/>
            <person name="Bilyk K.T."/>
            <person name="Yoon V."/>
            <person name="Hune M."/>
            <person name="Gregory S."/>
            <person name="Cheng C.H.C."/>
            <person name="Catchen J.M."/>
        </authorList>
    </citation>
    <scope>NUCLEOTIDE SEQUENCE [LARGE SCALE GENOMIC DNA]</scope>
    <source>
        <strain evidence="2">JMC-PN-2008</strain>
    </source>
</reference>
<evidence type="ECO:0000313" key="3">
    <source>
        <dbReference type="Proteomes" id="UP001346869"/>
    </source>
</evidence>
<feature type="region of interest" description="Disordered" evidence="1">
    <location>
        <begin position="81"/>
        <end position="108"/>
    </location>
</feature>
<name>A0AAN7Y5D6_ELEMC</name>
<evidence type="ECO:0000313" key="2">
    <source>
        <dbReference type="EMBL" id="KAK5872089.1"/>
    </source>
</evidence>
<organism evidence="2 3">
    <name type="scientific">Eleginops maclovinus</name>
    <name type="common">Patagonian blennie</name>
    <name type="synonym">Eleginus maclovinus</name>
    <dbReference type="NCBI Taxonomy" id="56733"/>
    <lineage>
        <taxon>Eukaryota</taxon>
        <taxon>Metazoa</taxon>
        <taxon>Chordata</taxon>
        <taxon>Craniata</taxon>
        <taxon>Vertebrata</taxon>
        <taxon>Euteleostomi</taxon>
        <taxon>Actinopterygii</taxon>
        <taxon>Neopterygii</taxon>
        <taxon>Teleostei</taxon>
        <taxon>Neoteleostei</taxon>
        <taxon>Acanthomorphata</taxon>
        <taxon>Eupercaria</taxon>
        <taxon>Perciformes</taxon>
        <taxon>Notothenioidei</taxon>
        <taxon>Eleginopidae</taxon>
        <taxon>Eleginops</taxon>
    </lineage>
</organism>
<proteinExistence type="predicted"/>
<evidence type="ECO:0000256" key="1">
    <source>
        <dbReference type="SAM" id="MobiDB-lite"/>
    </source>
</evidence>
<feature type="region of interest" description="Disordered" evidence="1">
    <location>
        <begin position="1"/>
        <end position="29"/>
    </location>
</feature>
<reference evidence="2 3" key="1">
    <citation type="journal article" date="2023" name="Genes (Basel)">
        <title>Chromosome-Level Genome Assembly and Circadian Gene Repertoire of the Patagonia Blennie Eleginops maclovinus-The Closest Ancestral Proxy of Antarctic Cryonotothenioids.</title>
        <authorList>
            <person name="Cheng C.C."/>
            <person name="Rivera-Colon A.G."/>
            <person name="Minhas B.F."/>
            <person name="Wilson L."/>
            <person name="Rayamajhi N."/>
            <person name="Vargas-Chacoff L."/>
            <person name="Catchen J.M."/>
        </authorList>
    </citation>
    <scope>NUCLEOTIDE SEQUENCE [LARGE SCALE GENOMIC DNA]</scope>
    <source>
        <strain evidence="2">JMC-PN-2008</strain>
    </source>
</reference>
<keyword evidence="3" id="KW-1185">Reference proteome</keyword>
<feature type="compositionally biased region" description="Basic and acidic residues" evidence="1">
    <location>
        <begin position="89"/>
        <end position="99"/>
    </location>
</feature>
<dbReference type="EMBL" id="JAUZQC010000004">
    <property type="protein sequence ID" value="KAK5872089.1"/>
    <property type="molecule type" value="Genomic_DNA"/>
</dbReference>
<sequence>MKKKTSEGGGGWEGRRRRRQGRGSRKQGEEGALLRLLPLSFRCCALQRQEAVLKGGVWKKIGGKKDGRKGEKGSAWAALQQLQLQQPVRRKEGEKETEGRKRRLPDCL</sequence>
<dbReference type="Proteomes" id="UP001346869">
    <property type="component" value="Unassembled WGS sequence"/>
</dbReference>
<feature type="compositionally biased region" description="Basic residues" evidence="1">
    <location>
        <begin position="15"/>
        <end position="25"/>
    </location>
</feature>
<gene>
    <name evidence="2" type="ORF">PBY51_012820</name>
</gene>
<dbReference type="AlphaFoldDB" id="A0AAN7Y5D6"/>
<protein>
    <submittedName>
        <fullName evidence="2">Uncharacterized protein</fullName>
    </submittedName>
</protein>
<comment type="caution">
    <text evidence="2">The sequence shown here is derived from an EMBL/GenBank/DDBJ whole genome shotgun (WGS) entry which is preliminary data.</text>
</comment>
<accession>A0AAN7Y5D6</accession>